<proteinExistence type="predicted"/>
<comment type="caution">
    <text evidence="2">The sequence shown here is derived from an EMBL/GenBank/DDBJ whole genome shotgun (WGS) entry which is preliminary data.</text>
</comment>
<dbReference type="EMBL" id="RCSS01000817">
    <property type="protein sequence ID" value="RVD90646.1"/>
    <property type="molecule type" value="Genomic_DNA"/>
</dbReference>
<reference evidence="2 3" key="1">
    <citation type="submission" date="2018-10" db="EMBL/GenBank/DDBJ databases">
        <title>Draft genome sequence of the microsporidian Tubulinosema ratisbonensis.</title>
        <authorList>
            <person name="Polonais V."/>
            <person name="Peyretaillade E."/>
            <person name="Niehus S."/>
            <person name="Wawrzyniak I."/>
            <person name="Franchet A."/>
            <person name="Gaspin C."/>
            <person name="Reichstadt M."/>
            <person name="Belser C."/>
            <person name="Labadie K."/>
            <person name="Delbac F."/>
            <person name="Ferrandon D."/>
        </authorList>
    </citation>
    <scope>NUCLEOTIDE SEQUENCE [LARGE SCALE GENOMIC DNA]</scope>
    <source>
        <strain evidence="2 3">Franzen</strain>
    </source>
</reference>
<dbReference type="AlphaFoldDB" id="A0A437AHS4"/>
<gene>
    <name evidence="2" type="ORF">TUBRATIS_29210</name>
</gene>
<evidence type="ECO:0000256" key="1">
    <source>
        <dbReference type="SAM" id="MobiDB-lite"/>
    </source>
</evidence>
<dbReference type="VEuPathDB" id="MicrosporidiaDB:TUBRATIS_29210"/>
<evidence type="ECO:0000313" key="2">
    <source>
        <dbReference type="EMBL" id="RVD90646.1"/>
    </source>
</evidence>
<keyword evidence="3" id="KW-1185">Reference proteome</keyword>
<evidence type="ECO:0000313" key="3">
    <source>
        <dbReference type="Proteomes" id="UP000282876"/>
    </source>
</evidence>
<sequence>MIHIFLKTIYCSYQYPTYIDQTIGMIPPNNNQVLVVYPPPVVVNQFFPLVEVQTVVAPTHINTVTFDPEPSLKVVFKAYCPHCAQQNDLFLETGVRIEDMDLPMDVCCMLCRNNYILNKMPSLETYYTPHSTSTAAQSDAGTLDQSCSSINQSNCKKGGNVELENKQTLGEVTNPQIKSTPLNNEEENIGFKVSSTGKVIQQNDQNAKDKKTNDEFSTNRRSEPSINIKTSIITPEETEPQQNVKKLYSQVVLENSSLSTNNLPPQNTQLNFTDKKKDIKILQDEKKRRIYPKLNSIREDKKHKIIHGTNSPPGTGQNTSLEKKRRVKCDKVSTSSESSFKTDQKKSTKSLEPAKYAKNLKNTKPIPFVYQNLIKSEDDNKIDKTNYAFIFYEKDENFVRKFMIKEKDRTKLFSEKQNLPQTKIETLNKNTKNFDWIKINCKQTKNKTNGKTLQKKDKSDLPKDDILSTGNKFVQKTNIKAKKFRILKNYSTTLPTINEESEELDNEEIAFEKVKHNKPSKKKTSKKTKNNKVVKETQNEDLDKILAEFKIIDSFILENKTSTSKIKKETISIDKNNPVNTQNKAKIHNLKVSNFITRINIIDIYVTLEIPLFTKNNIDFFARMIRKIMLIKENYLLDDDDRIKIAKVFLHFCKETEIYFILKEYFEFQIKIYILFEKNMVAFKNLNIILYYLNRNNKNFVKNSEVVSDNPLVLDNKREFDLITGEKETIYDLLLKKIKIIGYEELKTENSDKLVRWLNKTNNFITDQRNFRMFYKTREKSLTTFLNENFE</sequence>
<feature type="region of interest" description="Disordered" evidence="1">
    <location>
        <begin position="298"/>
        <end position="350"/>
    </location>
</feature>
<accession>A0A437AHS4</accession>
<protein>
    <submittedName>
        <fullName evidence="2">Uncharacterized protein</fullName>
    </submittedName>
</protein>
<feature type="compositionally biased region" description="Basic and acidic residues" evidence="1">
    <location>
        <begin position="206"/>
        <end position="222"/>
    </location>
</feature>
<name>A0A437AHS4_9MICR</name>
<feature type="region of interest" description="Disordered" evidence="1">
    <location>
        <begin position="197"/>
        <end position="222"/>
    </location>
</feature>
<organism evidence="2 3">
    <name type="scientific">Tubulinosema ratisbonensis</name>
    <dbReference type="NCBI Taxonomy" id="291195"/>
    <lineage>
        <taxon>Eukaryota</taxon>
        <taxon>Fungi</taxon>
        <taxon>Fungi incertae sedis</taxon>
        <taxon>Microsporidia</taxon>
        <taxon>Tubulinosematoidea</taxon>
        <taxon>Tubulinosematidae</taxon>
        <taxon>Tubulinosema</taxon>
    </lineage>
</organism>
<dbReference type="Proteomes" id="UP000282876">
    <property type="component" value="Unassembled WGS sequence"/>
</dbReference>
<feature type="compositionally biased region" description="Polar residues" evidence="1">
    <location>
        <begin position="308"/>
        <end position="320"/>
    </location>
</feature>